<evidence type="ECO:0000256" key="1">
    <source>
        <dbReference type="ARBA" id="ARBA00022705"/>
    </source>
</evidence>
<evidence type="ECO:0000256" key="5">
    <source>
        <dbReference type="SAM" id="Coils"/>
    </source>
</evidence>
<dbReference type="PROSITE" id="PS50076">
    <property type="entry name" value="DNAJ_2"/>
    <property type="match status" value="1"/>
</dbReference>
<dbReference type="InterPro" id="IPR052628">
    <property type="entry name" value="CFAP70"/>
</dbReference>
<proteinExistence type="predicted"/>
<evidence type="ECO:0000259" key="6">
    <source>
        <dbReference type="PROSITE" id="PS50076"/>
    </source>
</evidence>
<keyword evidence="1" id="KW-0235">DNA replication</keyword>
<dbReference type="PANTHER" id="PTHR44314:SF1">
    <property type="entry name" value="CILIA- AND FLAGELLA-ASSOCIATED PROTEIN 70"/>
    <property type="match status" value="1"/>
</dbReference>
<keyword evidence="5" id="KW-0175">Coiled coil</keyword>
<gene>
    <name evidence="7" type="ORF">psyc5s11_17780</name>
</gene>
<protein>
    <recommendedName>
        <fullName evidence="6">J domain-containing protein</fullName>
    </recommendedName>
</protein>
<dbReference type="Proteomes" id="UP000824633">
    <property type="component" value="Chromosome"/>
</dbReference>
<dbReference type="InterPro" id="IPR036869">
    <property type="entry name" value="J_dom_sf"/>
</dbReference>
<dbReference type="PANTHER" id="PTHR44314">
    <property type="entry name" value="CILIA- AND FLAGELLA-ASSOCIATED PROTEIN 70"/>
    <property type="match status" value="1"/>
</dbReference>
<dbReference type="SMART" id="SM00028">
    <property type="entry name" value="TPR"/>
    <property type="match status" value="2"/>
</dbReference>
<dbReference type="Gene3D" id="1.25.40.10">
    <property type="entry name" value="Tetratricopeptide repeat domain"/>
    <property type="match status" value="1"/>
</dbReference>
<keyword evidence="8" id="KW-1185">Reference proteome</keyword>
<dbReference type="InterPro" id="IPR001623">
    <property type="entry name" value="DnaJ_domain"/>
</dbReference>
<sequence>MNWWNILEISYDSDLKTIKKAYAKLLKIYNPEDDAEGYQRLREAYNAAVKYAKKNNDNQKAQKFIDDNLDKSNINEVHINNNEDKLSESRTDSYIDYINYEAGKTKIEDEQIKFKSNININEIYIEKQDTNINLNEQIKQFSNRLNEIYNNIYLRTDSAAWEELLNSDVIWNVQAFSIIEDDMFNFLIKHRYLPVEIWTKLNNNFNWSKNEIKLYDKYSESIVNEFLKNLKNPSKLKYDYIRSISPEIADEYLYERQQADEALENEKYAKAYKHLKKANSLFNQDAELLRLMGNYNYELNDIEKALEFYKSAFEINNYDLKSALRIGIILVSFERFSEAISYLNVYLSYNNNDKLALNHIAYCYYYNDDLIMARENFQKLIYLYDNNKTIKKYLKNIESQLEGKNVRKIRFDKDNLMAEEVVKKEIKTKEIYIEKQQNKPLNTRGIIRGIICLIMIISALGRISANKDQAESNYNKANKSYEDKKKVVDNNNIFTKVYSVTGFLDTEFNTNIRISLSNVKPIEYYKISEPFENRVIFSESELDQKGLRGKVESQLYIGLLNNYNIFMFADSKFSNKAIDKNGIYEVKGSKYGTQDDAFDMIEKKYMSYYSGYIWVGNGFVDASQTEIDKAQKNSESIKQVGDRKIKIIKSAQEYKDSRFSGAISVPLTNVIPLDLYYCKYDDKNPSFYSKKEMNQNNLWNKTWIQAYSGTINNLNIMFIDSNFSRDLIKSDGGCTVEGRKYMYRPDETTNIATEEGQGVSKVGIYGWFIDNSGQK</sequence>
<dbReference type="InterPro" id="IPR019734">
    <property type="entry name" value="TPR_rpt"/>
</dbReference>
<dbReference type="PROSITE" id="PS50005">
    <property type="entry name" value="TPR"/>
    <property type="match status" value="1"/>
</dbReference>
<dbReference type="SUPFAM" id="SSF48452">
    <property type="entry name" value="TPR-like"/>
    <property type="match status" value="1"/>
</dbReference>
<reference evidence="8" key="1">
    <citation type="submission" date="2021-07" db="EMBL/GenBank/DDBJ databases">
        <title>Complete genome sequencing of a Clostridium isolate.</title>
        <authorList>
            <person name="Ueki A."/>
            <person name="Tonouchi A."/>
        </authorList>
    </citation>
    <scope>NUCLEOTIDE SEQUENCE [LARGE SCALE GENOMIC DNA]</scope>
    <source>
        <strain evidence="8">C5S11</strain>
    </source>
</reference>
<evidence type="ECO:0000256" key="3">
    <source>
        <dbReference type="ARBA" id="ARBA00022803"/>
    </source>
</evidence>
<keyword evidence="2" id="KW-0677">Repeat</keyword>
<accession>A0ABM7T348</accession>
<dbReference type="EMBL" id="AP024849">
    <property type="protein sequence ID" value="BCZ45711.1"/>
    <property type="molecule type" value="Genomic_DNA"/>
</dbReference>
<evidence type="ECO:0000313" key="8">
    <source>
        <dbReference type="Proteomes" id="UP000824633"/>
    </source>
</evidence>
<feature type="coiled-coil region" evidence="5">
    <location>
        <begin position="460"/>
        <end position="487"/>
    </location>
</feature>
<feature type="repeat" description="TPR" evidence="4">
    <location>
        <begin position="286"/>
        <end position="319"/>
    </location>
</feature>
<evidence type="ECO:0000256" key="2">
    <source>
        <dbReference type="ARBA" id="ARBA00022737"/>
    </source>
</evidence>
<evidence type="ECO:0000256" key="4">
    <source>
        <dbReference type="PROSITE-ProRule" id="PRU00339"/>
    </source>
</evidence>
<dbReference type="InterPro" id="IPR011990">
    <property type="entry name" value="TPR-like_helical_dom_sf"/>
</dbReference>
<dbReference type="SUPFAM" id="SSF46565">
    <property type="entry name" value="Chaperone J-domain"/>
    <property type="match status" value="1"/>
</dbReference>
<feature type="domain" description="J" evidence="6">
    <location>
        <begin position="2"/>
        <end position="61"/>
    </location>
</feature>
<keyword evidence="3 4" id="KW-0802">TPR repeat</keyword>
<name>A0ABM7T348_9CLOT</name>
<evidence type="ECO:0000313" key="7">
    <source>
        <dbReference type="EMBL" id="BCZ45711.1"/>
    </source>
</evidence>
<organism evidence="7 8">
    <name type="scientific">Clostridium gelidum</name>
    <dbReference type="NCBI Taxonomy" id="704125"/>
    <lineage>
        <taxon>Bacteria</taxon>
        <taxon>Bacillati</taxon>
        <taxon>Bacillota</taxon>
        <taxon>Clostridia</taxon>
        <taxon>Eubacteriales</taxon>
        <taxon>Clostridiaceae</taxon>
        <taxon>Clostridium</taxon>
    </lineage>
</organism>
<dbReference type="CDD" id="cd06257">
    <property type="entry name" value="DnaJ"/>
    <property type="match status" value="1"/>
</dbReference>
<dbReference type="RefSeq" id="WP_224037276.1">
    <property type="nucleotide sequence ID" value="NZ_AP024849.1"/>
</dbReference>